<dbReference type="InParanoid" id="A0A7J8ESL3"/>
<protein>
    <submittedName>
        <fullName evidence="1">Uncharacterized protein</fullName>
    </submittedName>
</protein>
<sequence>MKQCSSNLAMPSPRLAKWRALPSTLVLAHSALVERNVLYHGFHMNTDYFSKISIAHTLLRNSVSRECCLYIFVFESVVFSSKLLHMCMWSGCSELSTVCGKLLETAAQLSAIGSVCACTFRQHAAG</sequence>
<comment type="caution">
    <text evidence="1">The sequence shown here is derived from an EMBL/GenBank/DDBJ whole genome shotgun (WGS) entry which is preliminary data.</text>
</comment>
<proteinExistence type="predicted"/>
<name>A0A7J8ESL3_MOLMO</name>
<evidence type="ECO:0000313" key="1">
    <source>
        <dbReference type="EMBL" id="KAF6438032.1"/>
    </source>
</evidence>
<reference evidence="1 2" key="1">
    <citation type="journal article" date="2020" name="Nature">
        <title>Six reference-quality genomes reveal evolution of bat adaptations.</title>
        <authorList>
            <person name="Jebb D."/>
            <person name="Huang Z."/>
            <person name="Pippel M."/>
            <person name="Hughes G.M."/>
            <person name="Lavrichenko K."/>
            <person name="Devanna P."/>
            <person name="Winkler S."/>
            <person name="Jermiin L.S."/>
            <person name="Skirmuntt E.C."/>
            <person name="Katzourakis A."/>
            <person name="Burkitt-Gray L."/>
            <person name="Ray D.A."/>
            <person name="Sullivan K.A.M."/>
            <person name="Roscito J.G."/>
            <person name="Kirilenko B.M."/>
            <person name="Davalos L.M."/>
            <person name="Corthals A.P."/>
            <person name="Power M.L."/>
            <person name="Jones G."/>
            <person name="Ransome R.D."/>
            <person name="Dechmann D.K.N."/>
            <person name="Locatelli A.G."/>
            <person name="Puechmaille S.J."/>
            <person name="Fedrigo O."/>
            <person name="Jarvis E.D."/>
            <person name="Hiller M."/>
            <person name="Vernes S.C."/>
            <person name="Myers E.W."/>
            <person name="Teeling E.C."/>
        </authorList>
    </citation>
    <scope>NUCLEOTIDE SEQUENCE [LARGE SCALE GENOMIC DNA]</scope>
    <source>
        <strain evidence="1">MMolMol1</strain>
        <tissue evidence="1">Muscle</tissue>
    </source>
</reference>
<keyword evidence="2" id="KW-1185">Reference proteome</keyword>
<evidence type="ECO:0000313" key="2">
    <source>
        <dbReference type="Proteomes" id="UP000550707"/>
    </source>
</evidence>
<dbReference type="AlphaFoldDB" id="A0A7J8ESL3"/>
<accession>A0A7J8ESL3</accession>
<dbReference type="EMBL" id="JACASF010000013">
    <property type="protein sequence ID" value="KAF6438032.1"/>
    <property type="molecule type" value="Genomic_DNA"/>
</dbReference>
<organism evidence="1 2">
    <name type="scientific">Molossus molossus</name>
    <name type="common">Pallas' mastiff bat</name>
    <name type="synonym">Vespertilio molossus</name>
    <dbReference type="NCBI Taxonomy" id="27622"/>
    <lineage>
        <taxon>Eukaryota</taxon>
        <taxon>Metazoa</taxon>
        <taxon>Chordata</taxon>
        <taxon>Craniata</taxon>
        <taxon>Vertebrata</taxon>
        <taxon>Euteleostomi</taxon>
        <taxon>Mammalia</taxon>
        <taxon>Eutheria</taxon>
        <taxon>Laurasiatheria</taxon>
        <taxon>Chiroptera</taxon>
        <taxon>Yangochiroptera</taxon>
        <taxon>Molossidae</taxon>
        <taxon>Molossus</taxon>
    </lineage>
</organism>
<dbReference type="Proteomes" id="UP000550707">
    <property type="component" value="Unassembled WGS sequence"/>
</dbReference>
<gene>
    <name evidence="1" type="ORF">HJG59_008724</name>
</gene>